<keyword evidence="2" id="KW-1185">Reference proteome</keyword>
<comment type="caution">
    <text evidence="1">The sequence shown here is derived from an EMBL/GenBank/DDBJ whole genome shotgun (WGS) entry which is preliminary data.</text>
</comment>
<organism evidence="1 2">
    <name type="scientific">Crotalaria pallida</name>
    <name type="common">Smooth rattlebox</name>
    <name type="synonym">Crotalaria striata</name>
    <dbReference type="NCBI Taxonomy" id="3830"/>
    <lineage>
        <taxon>Eukaryota</taxon>
        <taxon>Viridiplantae</taxon>
        <taxon>Streptophyta</taxon>
        <taxon>Embryophyta</taxon>
        <taxon>Tracheophyta</taxon>
        <taxon>Spermatophyta</taxon>
        <taxon>Magnoliopsida</taxon>
        <taxon>eudicotyledons</taxon>
        <taxon>Gunneridae</taxon>
        <taxon>Pentapetalae</taxon>
        <taxon>rosids</taxon>
        <taxon>fabids</taxon>
        <taxon>Fabales</taxon>
        <taxon>Fabaceae</taxon>
        <taxon>Papilionoideae</taxon>
        <taxon>50 kb inversion clade</taxon>
        <taxon>genistoids sensu lato</taxon>
        <taxon>core genistoids</taxon>
        <taxon>Crotalarieae</taxon>
        <taxon>Crotalaria</taxon>
    </lineage>
</organism>
<dbReference type="Proteomes" id="UP001372338">
    <property type="component" value="Unassembled WGS sequence"/>
</dbReference>
<sequence length="87" mass="10158">MVSLNLVANWPYGACLFWYFFRSKAWIKCFFEDGYEFDNNIVNFIDYLHVFALERLVLRPPTANAEAAEGPHFSKRAFGGHKRQTCC</sequence>
<protein>
    <submittedName>
        <fullName evidence="1">Uncharacterized protein</fullName>
    </submittedName>
</protein>
<accession>A0AAN9EQA7</accession>
<dbReference type="AlphaFoldDB" id="A0AAN9EQA7"/>
<dbReference type="EMBL" id="JAYWIO010000005">
    <property type="protein sequence ID" value="KAK7261764.1"/>
    <property type="molecule type" value="Genomic_DNA"/>
</dbReference>
<evidence type="ECO:0000313" key="1">
    <source>
        <dbReference type="EMBL" id="KAK7261764.1"/>
    </source>
</evidence>
<reference evidence="1 2" key="1">
    <citation type="submission" date="2024-01" db="EMBL/GenBank/DDBJ databases">
        <title>The genomes of 5 underutilized Papilionoideae crops provide insights into root nodulation and disease resistanc.</title>
        <authorList>
            <person name="Yuan L."/>
        </authorList>
    </citation>
    <scope>NUCLEOTIDE SEQUENCE [LARGE SCALE GENOMIC DNA]</scope>
    <source>
        <strain evidence="1">ZHUSHIDOU_FW_LH</strain>
        <tissue evidence="1">Leaf</tissue>
    </source>
</reference>
<name>A0AAN9EQA7_CROPI</name>
<proteinExistence type="predicted"/>
<evidence type="ECO:0000313" key="2">
    <source>
        <dbReference type="Proteomes" id="UP001372338"/>
    </source>
</evidence>
<gene>
    <name evidence="1" type="ORF">RIF29_28083</name>
</gene>